<protein>
    <submittedName>
        <fullName evidence="1">Uncharacterized protein</fullName>
    </submittedName>
</protein>
<gene>
    <name evidence="1" type="ORF">KK060_14090</name>
</gene>
<accession>A0ABS5VUB1</accession>
<proteinExistence type="predicted"/>
<name>A0ABS5VUB1_9BACT</name>
<dbReference type="EMBL" id="JAHESD010000031">
    <property type="protein sequence ID" value="MBT1704420.1"/>
    <property type="molecule type" value="Genomic_DNA"/>
</dbReference>
<evidence type="ECO:0000313" key="2">
    <source>
        <dbReference type="Proteomes" id="UP000772618"/>
    </source>
</evidence>
<reference evidence="1 2" key="1">
    <citation type="submission" date="2021-05" db="EMBL/GenBank/DDBJ databases">
        <title>A Polyphasic approach of four new species of the genus Ohtaekwangia: Ohtaekwangia histidinii sp. nov., Ohtaekwangia cretensis sp. nov., Ohtaekwangia indiensis sp. nov., Ohtaekwangia reichenbachii sp. nov. from diverse environment.</title>
        <authorList>
            <person name="Octaviana S."/>
        </authorList>
    </citation>
    <scope>NUCLEOTIDE SEQUENCE [LARGE SCALE GENOMIC DNA]</scope>
    <source>
        <strain evidence="1 2">PWU20</strain>
    </source>
</reference>
<keyword evidence="2" id="KW-1185">Reference proteome</keyword>
<dbReference type="Proteomes" id="UP000772618">
    <property type="component" value="Unassembled WGS sequence"/>
</dbReference>
<dbReference type="RefSeq" id="WP_254154383.1">
    <property type="nucleotide sequence ID" value="NZ_JAHESD010000031.1"/>
</dbReference>
<evidence type="ECO:0000313" key="1">
    <source>
        <dbReference type="EMBL" id="MBT1704420.1"/>
    </source>
</evidence>
<organism evidence="1 2">
    <name type="scientific">Chryseosolibacter indicus</name>
    <dbReference type="NCBI Taxonomy" id="2782351"/>
    <lineage>
        <taxon>Bacteria</taxon>
        <taxon>Pseudomonadati</taxon>
        <taxon>Bacteroidota</taxon>
        <taxon>Cytophagia</taxon>
        <taxon>Cytophagales</taxon>
        <taxon>Chryseotaleaceae</taxon>
        <taxon>Chryseosolibacter</taxon>
    </lineage>
</organism>
<sequence length="126" mass="14010">MKRAICLLILLSMVLHCASRLGVLSYLYNKRHNIAYSIGLITQVPISMCNGDYFSKQAPLTIADAADHDKQMPPAHFPTANEIILFVESSNKPFSSRVNEHPLKHNTISLEVAYAPPILTIFHPPA</sequence>
<comment type="caution">
    <text evidence="1">The sequence shown here is derived from an EMBL/GenBank/DDBJ whole genome shotgun (WGS) entry which is preliminary data.</text>
</comment>